<dbReference type="InterPro" id="IPR000843">
    <property type="entry name" value="HTH_LacI"/>
</dbReference>
<keyword evidence="2" id="KW-0238">DNA-binding</keyword>
<dbReference type="Pfam" id="PF00532">
    <property type="entry name" value="Peripla_BP_1"/>
    <property type="match status" value="1"/>
</dbReference>
<dbReference type="PATRIC" id="fig|1423726.3.peg.185"/>
<dbReference type="AlphaFoldDB" id="A0A0R1GS97"/>
<dbReference type="SMART" id="SM00354">
    <property type="entry name" value="HTH_LACI"/>
    <property type="match status" value="1"/>
</dbReference>
<evidence type="ECO:0000313" key="6">
    <source>
        <dbReference type="EMBL" id="KRK35299.1"/>
    </source>
</evidence>
<evidence type="ECO:0000313" key="7">
    <source>
        <dbReference type="Proteomes" id="UP000051461"/>
    </source>
</evidence>
<keyword evidence="1" id="KW-0805">Transcription regulation</keyword>
<dbReference type="Gene3D" id="3.40.50.2300">
    <property type="match status" value="2"/>
</dbReference>
<dbReference type="Proteomes" id="UP000051461">
    <property type="component" value="Unassembled WGS sequence"/>
</dbReference>
<dbReference type="Gene3D" id="1.10.260.40">
    <property type="entry name" value="lambda repressor-like DNA-binding domains"/>
    <property type="match status" value="1"/>
</dbReference>
<dbReference type="STRING" id="1423726.FC07_GL000177"/>
<dbReference type="PROSITE" id="PS00356">
    <property type="entry name" value="HTH_LACI_1"/>
    <property type="match status" value="1"/>
</dbReference>
<protein>
    <submittedName>
        <fullName evidence="6">LacI family transcriptional regulator</fullName>
    </submittedName>
</protein>
<dbReference type="InterPro" id="IPR001761">
    <property type="entry name" value="Peripla_BP/Lac1_sug-bd_dom"/>
</dbReference>
<evidence type="ECO:0000259" key="5">
    <source>
        <dbReference type="PROSITE" id="PS50943"/>
    </source>
</evidence>
<dbReference type="Pfam" id="PF00356">
    <property type="entry name" value="LacI"/>
    <property type="match status" value="1"/>
</dbReference>
<name>A0A0R1GS97_9LACO</name>
<dbReference type="SUPFAM" id="SSF53822">
    <property type="entry name" value="Periplasmic binding protein-like I"/>
    <property type="match status" value="1"/>
</dbReference>
<dbReference type="PROSITE" id="PS50932">
    <property type="entry name" value="HTH_LACI_2"/>
    <property type="match status" value="1"/>
</dbReference>
<keyword evidence="7" id="KW-1185">Reference proteome</keyword>
<evidence type="ECO:0000259" key="4">
    <source>
        <dbReference type="PROSITE" id="PS50932"/>
    </source>
</evidence>
<dbReference type="PANTHER" id="PTHR30146">
    <property type="entry name" value="LACI-RELATED TRANSCRIPTIONAL REPRESSOR"/>
    <property type="match status" value="1"/>
</dbReference>
<dbReference type="InterPro" id="IPR028082">
    <property type="entry name" value="Peripla_BP_I"/>
</dbReference>
<dbReference type="GO" id="GO:0003700">
    <property type="term" value="F:DNA-binding transcription factor activity"/>
    <property type="evidence" value="ECO:0007669"/>
    <property type="project" value="TreeGrafter"/>
</dbReference>
<evidence type="ECO:0000256" key="2">
    <source>
        <dbReference type="ARBA" id="ARBA00023125"/>
    </source>
</evidence>
<dbReference type="SUPFAM" id="SSF47413">
    <property type="entry name" value="lambda repressor-like DNA-binding domains"/>
    <property type="match status" value="1"/>
</dbReference>
<dbReference type="InterPro" id="IPR001387">
    <property type="entry name" value="Cro/C1-type_HTH"/>
</dbReference>
<evidence type="ECO:0000256" key="3">
    <source>
        <dbReference type="ARBA" id="ARBA00023163"/>
    </source>
</evidence>
<dbReference type="PROSITE" id="PS50943">
    <property type="entry name" value="HTH_CROC1"/>
    <property type="match status" value="1"/>
</dbReference>
<dbReference type="GO" id="GO:0000976">
    <property type="term" value="F:transcription cis-regulatory region binding"/>
    <property type="evidence" value="ECO:0007669"/>
    <property type="project" value="TreeGrafter"/>
</dbReference>
<dbReference type="RefSeq" id="WP_235807489.1">
    <property type="nucleotide sequence ID" value="NZ_AZDA01000080.1"/>
</dbReference>
<dbReference type="InterPro" id="IPR010982">
    <property type="entry name" value="Lambda_DNA-bd_dom_sf"/>
</dbReference>
<gene>
    <name evidence="6" type="ORF">FC07_GL000177</name>
</gene>
<reference evidence="6 7" key="1">
    <citation type="journal article" date="2015" name="Genome Announc.">
        <title>Expanding the biotechnology potential of lactobacilli through comparative genomics of 213 strains and associated genera.</title>
        <authorList>
            <person name="Sun Z."/>
            <person name="Harris H.M."/>
            <person name="McCann A."/>
            <person name="Guo C."/>
            <person name="Argimon S."/>
            <person name="Zhang W."/>
            <person name="Yang X."/>
            <person name="Jeffery I.B."/>
            <person name="Cooney J.C."/>
            <person name="Kagawa T.F."/>
            <person name="Liu W."/>
            <person name="Song Y."/>
            <person name="Salvetti E."/>
            <person name="Wrobel A."/>
            <person name="Rasinkangas P."/>
            <person name="Parkhill J."/>
            <person name="Rea M.C."/>
            <person name="O'Sullivan O."/>
            <person name="Ritari J."/>
            <person name="Douillard F.P."/>
            <person name="Paul Ross R."/>
            <person name="Yang R."/>
            <person name="Briner A.E."/>
            <person name="Felis G.E."/>
            <person name="de Vos W.M."/>
            <person name="Barrangou R."/>
            <person name="Klaenhammer T.R."/>
            <person name="Caufield P.W."/>
            <person name="Cui Y."/>
            <person name="Zhang H."/>
            <person name="O'Toole P.W."/>
        </authorList>
    </citation>
    <scope>NUCLEOTIDE SEQUENCE [LARGE SCALE GENOMIC DNA]</scope>
    <source>
        <strain evidence="6 7">DSM 20003</strain>
    </source>
</reference>
<comment type="caution">
    <text evidence="6">The sequence shown here is derived from an EMBL/GenBank/DDBJ whole genome shotgun (WGS) entry which is preliminary data.</text>
</comment>
<feature type="domain" description="HTH cro/C1-type" evidence="5">
    <location>
        <begin position="8"/>
        <end position="52"/>
    </location>
</feature>
<dbReference type="EMBL" id="AZDA01000080">
    <property type="protein sequence ID" value="KRK35299.1"/>
    <property type="molecule type" value="Genomic_DNA"/>
</dbReference>
<accession>A0A0R1GS97</accession>
<organism evidence="6 7">
    <name type="scientific">Loigolactobacillus bifermentans DSM 20003</name>
    <dbReference type="NCBI Taxonomy" id="1423726"/>
    <lineage>
        <taxon>Bacteria</taxon>
        <taxon>Bacillati</taxon>
        <taxon>Bacillota</taxon>
        <taxon>Bacilli</taxon>
        <taxon>Lactobacillales</taxon>
        <taxon>Lactobacillaceae</taxon>
        <taxon>Loigolactobacillus</taxon>
    </lineage>
</organism>
<dbReference type="CDD" id="cd01392">
    <property type="entry name" value="HTH_LacI"/>
    <property type="match status" value="1"/>
</dbReference>
<proteinExistence type="predicted"/>
<dbReference type="PANTHER" id="PTHR30146:SF109">
    <property type="entry name" value="HTH-TYPE TRANSCRIPTIONAL REGULATOR GALS"/>
    <property type="match status" value="1"/>
</dbReference>
<evidence type="ECO:0000256" key="1">
    <source>
        <dbReference type="ARBA" id="ARBA00023015"/>
    </source>
</evidence>
<feature type="domain" description="HTH lacI-type" evidence="4">
    <location>
        <begin position="8"/>
        <end position="62"/>
    </location>
</feature>
<dbReference type="PRINTS" id="PR00036">
    <property type="entry name" value="HTHLACI"/>
</dbReference>
<keyword evidence="3" id="KW-0804">Transcription</keyword>
<sequence length="323" mass="36994">MKKETLMITIKDIARRAGVSVSTASRALNNNSRISLKTRERIQKLAKDLDYLPNYTAKNLTRGEANVVGVIFPTVESSSPENPFYIDMLRGINQSLVARHYVLSIAIGSRVEEVLANVTAMVQQAKVKRFVLLYTDENDPVVDYLRRENLDFVVIGQPVGDLPDRYVDNDNVQAGRDATMAILQNGGVRNPLFVESEYEWQYERNRRMGYEKAMAEVQLEPLVFRLPKRVSETAVEVFLNQHQEVDAVIATDDVGLLRFNRVWSKIRHTKKIPMMSFNKSELLALIDQDVRMVDMRPEMLGSRAVELLFTDRNVQKLIVQYEL</sequence>